<name>A0AAN8NJW1_9PEZI</name>
<sequence length="116" mass="13266">MRVELYCYADTYTAPRNQRKEQLRKNKQELLVLIRSCLPEAHGSRSPAASGPKTLNGNLRGRGTPARGIWKGLKANNQDRATLPAMWWAPGLVQYRSKVRVRRSHTSCQVYGHEYQ</sequence>
<keyword evidence="3" id="KW-1185">Reference proteome</keyword>
<gene>
    <name evidence="2" type="ORF">TWF506_004345</name>
</gene>
<dbReference type="EMBL" id="JAVHJM010000014">
    <property type="protein sequence ID" value="KAK6498104.1"/>
    <property type="molecule type" value="Genomic_DNA"/>
</dbReference>
<comment type="caution">
    <text evidence="2">The sequence shown here is derived from an EMBL/GenBank/DDBJ whole genome shotgun (WGS) entry which is preliminary data.</text>
</comment>
<feature type="region of interest" description="Disordered" evidence="1">
    <location>
        <begin position="41"/>
        <end position="63"/>
    </location>
</feature>
<protein>
    <submittedName>
        <fullName evidence="2">Uncharacterized protein</fullName>
    </submittedName>
</protein>
<evidence type="ECO:0000256" key="1">
    <source>
        <dbReference type="SAM" id="MobiDB-lite"/>
    </source>
</evidence>
<reference evidence="2 3" key="1">
    <citation type="submission" date="2019-10" db="EMBL/GenBank/DDBJ databases">
        <authorList>
            <person name="Palmer J.M."/>
        </authorList>
    </citation>
    <scope>NUCLEOTIDE SEQUENCE [LARGE SCALE GENOMIC DNA]</scope>
    <source>
        <strain evidence="2 3">TWF506</strain>
    </source>
</reference>
<organism evidence="2 3">
    <name type="scientific">Arthrobotrys conoides</name>
    <dbReference type="NCBI Taxonomy" id="74498"/>
    <lineage>
        <taxon>Eukaryota</taxon>
        <taxon>Fungi</taxon>
        <taxon>Dikarya</taxon>
        <taxon>Ascomycota</taxon>
        <taxon>Pezizomycotina</taxon>
        <taxon>Orbiliomycetes</taxon>
        <taxon>Orbiliales</taxon>
        <taxon>Orbiliaceae</taxon>
        <taxon>Arthrobotrys</taxon>
    </lineage>
</organism>
<evidence type="ECO:0000313" key="3">
    <source>
        <dbReference type="Proteomes" id="UP001307849"/>
    </source>
</evidence>
<dbReference type="Proteomes" id="UP001307849">
    <property type="component" value="Unassembled WGS sequence"/>
</dbReference>
<accession>A0AAN8NJW1</accession>
<dbReference type="AlphaFoldDB" id="A0AAN8NJW1"/>
<proteinExistence type="predicted"/>
<evidence type="ECO:0000313" key="2">
    <source>
        <dbReference type="EMBL" id="KAK6498104.1"/>
    </source>
</evidence>